<dbReference type="CDD" id="cd09275">
    <property type="entry name" value="RNase_HI_RT_DIRS1"/>
    <property type="match status" value="1"/>
</dbReference>
<dbReference type="InterPro" id="IPR010998">
    <property type="entry name" value="Integrase_recombinase_N"/>
</dbReference>
<dbReference type="PANTHER" id="PTHR33050:SF7">
    <property type="entry name" value="RIBONUCLEASE H"/>
    <property type="match status" value="1"/>
</dbReference>
<evidence type="ECO:0000256" key="2">
    <source>
        <dbReference type="SAM" id="Coils"/>
    </source>
</evidence>
<feature type="region of interest" description="Disordered" evidence="3">
    <location>
        <begin position="161"/>
        <end position="198"/>
    </location>
</feature>
<feature type="domain" description="Core-binding (CB)" evidence="4">
    <location>
        <begin position="812"/>
        <end position="893"/>
    </location>
</feature>
<evidence type="ECO:0000256" key="1">
    <source>
        <dbReference type="ARBA" id="ARBA00023125"/>
    </source>
</evidence>
<comment type="caution">
    <text evidence="5">The sequence shown here is derived from an EMBL/GenBank/DDBJ whole genome shotgun (WGS) entry which is preliminary data.</text>
</comment>
<dbReference type="Proteomes" id="UP001190700">
    <property type="component" value="Unassembled WGS sequence"/>
</dbReference>
<protein>
    <recommendedName>
        <fullName evidence="4">Core-binding (CB) domain-containing protein</fullName>
    </recommendedName>
</protein>
<accession>A0AAE0GW77</accession>
<dbReference type="GO" id="GO:0003677">
    <property type="term" value="F:DNA binding"/>
    <property type="evidence" value="ECO:0007669"/>
    <property type="project" value="UniProtKB-KW"/>
</dbReference>
<reference evidence="5 6" key="1">
    <citation type="journal article" date="2015" name="Genome Biol. Evol.">
        <title>Comparative Genomics of a Bacterivorous Green Alga Reveals Evolutionary Causalities and Consequences of Phago-Mixotrophic Mode of Nutrition.</title>
        <authorList>
            <person name="Burns J.A."/>
            <person name="Paasch A."/>
            <person name="Narechania A."/>
            <person name="Kim E."/>
        </authorList>
    </citation>
    <scope>NUCLEOTIDE SEQUENCE [LARGE SCALE GENOMIC DNA]</scope>
    <source>
        <strain evidence="5 6">PLY_AMNH</strain>
    </source>
</reference>
<gene>
    <name evidence="5" type="ORF">CYMTET_7060</name>
</gene>
<dbReference type="EMBL" id="LGRX02001874">
    <property type="protein sequence ID" value="KAK3285327.1"/>
    <property type="molecule type" value="Genomic_DNA"/>
</dbReference>
<feature type="region of interest" description="Disordered" evidence="3">
    <location>
        <begin position="288"/>
        <end position="311"/>
    </location>
</feature>
<evidence type="ECO:0000313" key="5">
    <source>
        <dbReference type="EMBL" id="KAK3285327.1"/>
    </source>
</evidence>
<sequence>MPLLYDLHGSKMYDALSKKSNSSMKYECLVLAPTLSYLHDVVNECNETLDANEDCDLSNSEWQKRFHAVTNSVHGVHALLGNRWTMLELRGQLEQEPGSSQRGGSDALRAKLQFVEDRVYQAADGVVADEVLQQWLNDFDKNRGKVMLSLTAKNAANAETRVVNPRDRDQRWKDRKKYEEEDGEIAEGSMARGGRQFRGDAMDYSRGEVEVGARASASVRPRCVTEGCYAAAVGMAGRGEGKAATERCLDESDEKISCFSRFFSAETWYEQVETGGGLPMAEPVVCEKSREDGDAEETKESGETGRLAAEDRREIRRLRDGSAVRQRWSVRRRTGGAGGDANRHSGMRVLPYMDDFLVLVDSQREGFLRREKVQLVLHRLGLRRNEKKGQWEPTQVVEHLGLEVDLQLGQFRVTERRVHKIHTKAKEILCDTARNRRWIPARRLASFTGLCQSVYLAVPTARLYLRELYFVLAEKRSWGAKVKISRAARGDLEWWFRLLVMSRWNGRKIWRSPTRAKVHTDSSMTAWGGVLNLKFPARGFWPDEMRNWHITHLELEAVYKTVQAFLQELEGKVVRLYRDNQAVVAMLSHFTSRNPDLMRRMRRLWLLLDLHDIELQARYIRSEANVWADNLSRCEDLDDWRLNRDWFVWANKQWGPYTVDRFASEISAQLPRYYTAWKDPKCEGVDSLTYDWRGENNYVNPPWALLDEVAHKLREEGAAATVVAPYWPGQSWFRELEALATEVVIMPRRRDLFTPSRLGGSELFGPSKWDAVMFFIEARPGGDYEEYKRGGAVQNFLTRSLCERWRGELGPSRLTELAVTMQRKALLDTTMSNYGPKARRFILFCEQHQRPWLPASEATVLLYIASLLKDGGIKSASLQPYLSAINNYHKDLRFPGPAKGRSVTRAVKGMATIKAELAVQEENIETYEFSVVLLKEKGRRHHLVKRRLCIPWKGVALLKELIEHWEFHRDTAWNSSEKTQPDAYWLLPEDPKNFKASVANDWIGLALSELDCRPPEGGHFSAHSTRKGATTCARVVGVAMEKVCFFGGWSQFFSAVQHYIDPTALRDTDMDYYFAWSNEALEFLVDARVRNGREGGAEDMLIDRHQLKSLEASSKANNKELAELKDRDKTNTSLIDRLQQKNKALELQLLQASEAGSAALLPWAAYRPIVEATWAANLTTGLSTVAVPYASVVTLPPRPAHAQFVMVPAATQIHVPSSGETTEVTIPANSSIQFPPLGQPGVQRDVTIPGGTTVIFPSQGSADVDNWDILSETADTNPDDVNMAPPGVSSILKVSKGSLLIVPLGIRTKLTLPTNCKFLFSIGQKRHLSIPAGSVIQVPDKDIGMAVLPPASLLHLPRDEEPVIQPVDESVFIPEKELFLSVTPASTIKLPDVGGPFKVTVPDSSTITAPEGVESTQDVAAGSTCTNSTGIPFTVMCPSGCTLNLSKGLNSTAAHIAERMLDFGTELVAVAIGGMDSMSAAGALSSDLLSTETKADILRMTRPEAAYQVLRRLKPELLGAVLLAMDMSSAGSLLAQFPHKEQALLMSKLGLKERPAEDMQRQMRLFQDCNNLLRQKNFRPWKITHALLDLTPSVAARIMANSQSSRAATIMNNMSSIGFSKVRLPPPQPPAPGRPELGMSGEWTVKGLNELPAVSRELCLRRRAVPAAQSCACGRRAVPAGAELCLRAQSCACGAELCLRRRAVPAGAELCLRAQSCACGRRAVPAGAELCLRAQSCACGRRAVPAGAELCLRAQSCACGRRAVPAGAELCLRAQSCACGRRAVPAGAELCRIINFY</sequence>
<dbReference type="SUPFAM" id="SSF47823">
    <property type="entry name" value="lambda integrase-like, N-terminal domain"/>
    <property type="match status" value="1"/>
</dbReference>
<dbReference type="Gene3D" id="1.10.150.130">
    <property type="match status" value="1"/>
</dbReference>
<proteinExistence type="predicted"/>
<evidence type="ECO:0000259" key="4">
    <source>
        <dbReference type="PROSITE" id="PS51900"/>
    </source>
</evidence>
<evidence type="ECO:0000313" key="6">
    <source>
        <dbReference type="Proteomes" id="UP001190700"/>
    </source>
</evidence>
<dbReference type="PROSITE" id="PS51900">
    <property type="entry name" value="CB"/>
    <property type="match status" value="1"/>
</dbReference>
<dbReference type="PANTHER" id="PTHR33050">
    <property type="entry name" value="REVERSE TRANSCRIPTASE DOMAIN-CONTAINING PROTEIN"/>
    <property type="match status" value="1"/>
</dbReference>
<name>A0AAE0GW77_9CHLO</name>
<dbReference type="SUPFAM" id="SSF56672">
    <property type="entry name" value="DNA/RNA polymerases"/>
    <property type="match status" value="1"/>
</dbReference>
<feature type="compositionally biased region" description="Basic and acidic residues" evidence="3">
    <location>
        <begin position="164"/>
        <end position="179"/>
    </location>
</feature>
<dbReference type="InterPro" id="IPR052055">
    <property type="entry name" value="Hepadnavirus_pol/RT"/>
</dbReference>
<dbReference type="InterPro" id="IPR044068">
    <property type="entry name" value="CB"/>
</dbReference>
<dbReference type="InterPro" id="IPR043502">
    <property type="entry name" value="DNA/RNA_pol_sf"/>
</dbReference>
<keyword evidence="6" id="KW-1185">Reference proteome</keyword>
<evidence type="ECO:0000256" key="3">
    <source>
        <dbReference type="SAM" id="MobiDB-lite"/>
    </source>
</evidence>
<keyword evidence="2" id="KW-0175">Coiled coil</keyword>
<feature type="coiled-coil region" evidence="2">
    <location>
        <begin position="1107"/>
        <end position="1155"/>
    </location>
</feature>
<organism evidence="5 6">
    <name type="scientific">Cymbomonas tetramitiformis</name>
    <dbReference type="NCBI Taxonomy" id="36881"/>
    <lineage>
        <taxon>Eukaryota</taxon>
        <taxon>Viridiplantae</taxon>
        <taxon>Chlorophyta</taxon>
        <taxon>Pyramimonadophyceae</taxon>
        <taxon>Pyramimonadales</taxon>
        <taxon>Pyramimonadaceae</taxon>
        <taxon>Cymbomonas</taxon>
    </lineage>
</organism>
<keyword evidence="1" id="KW-0238">DNA-binding</keyword>